<dbReference type="Proteomes" id="UP000337189">
    <property type="component" value="Unassembled WGS sequence"/>
</dbReference>
<evidence type="ECO:0000256" key="3">
    <source>
        <dbReference type="SAM" id="SignalP"/>
    </source>
</evidence>
<feature type="signal peptide" evidence="3">
    <location>
        <begin position="1"/>
        <end position="21"/>
    </location>
</feature>
<dbReference type="InterPro" id="IPR028081">
    <property type="entry name" value="Leu-bd"/>
</dbReference>
<dbReference type="PANTHER" id="PTHR47151">
    <property type="entry name" value="LEU/ILE/VAL-BINDING ABC TRANSPORTER SUBUNIT"/>
    <property type="match status" value="1"/>
</dbReference>
<name>A0A5E4YQV5_9BURK</name>
<dbReference type="RefSeq" id="WP_150691564.1">
    <property type="nucleotide sequence ID" value="NZ_CABPSJ010000008.1"/>
</dbReference>
<evidence type="ECO:0000313" key="6">
    <source>
        <dbReference type="Proteomes" id="UP000337189"/>
    </source>
</evidence>
<dbReference type="OrthoDB" id="9783240at2"/>
<dbReference type="AlphaFoldDB" id="A0A5E4YQV5"/>
<organism evidence="5 6">
    <name type="scientific">Pandoraea communis</name>
    <dbReference type="NCBI Taxonomy" id="2508297"/>
    <lineage>
        <taxon>Bacteria</taxon>
        <taxon>Pseudomonadati</taxon>
        <taxon>Pseudomonadota</taxon>
        <taxon>Betaproteobacteria</taxon>
        <taxon>Burkholderiales</taxon>
        <taxon>Burkholderiaceae</taxon>
        <taxon>Pandoraea</taxon>
    </lineage>
</organism>
<comment type="similarity">
    <text evidence="1">Belongs to the leucine-binding protein family.</text>
</comment>
<feature type="domain" description="Leucine-binding protein" evidence="4">
    <location>
        <begin position="25"/>
        <end position="351"/>
    </location>
</feature>
<evidence type="ECO:0000256" key="1">
    <source>
        <dbReference type="ARBA" id="ARBA00010062"/>
    </source>
</evidence>
<sequence>MLQRAALALILALPVCTPALAAKIVTIGYAGSLTGPQSHLGKEIERGIRLAFEEINAQQPKVQGEVIEFRLDAQDDAADPRLATSVAQRFIDNRVIAVVGHESSSSSVATARLYAAANIAQVTPSATNPEFTRLGYRTAFRVLPNDGFLGKAIAHYATGTLKASRIAVLDDRSAYGQGIADVFVDNARSTGAKIVAREYTQELAVEFTPQLTRIKRATPEVIFFGGMDSQAGLVLKQLKKLSIDTAFAGGDGICTGMLPKLAGKTLVSNVVCADAGLSLSAMPGGKSFAKRFEARFGEPVNLYGPYAYDAAMAVYRAVMAADSVEPGKIVDALHRLSFQGVSGQIAFDEHGDLRTPVATITRFQDGVKTPITVIRD</sequence>
<evidence type="ECO:0000256" key="2">
    <source>
        <dbReference type="ARBA" id="ARBA00022729"/>
    </source>
</evidence>
<dbReference type="EMBL" id="CABPSJ010000008">
    <property type="protein sequence ID" value="VVE50738.1"/>
    <property type="molecule type" value="Genomic_DNA"/>
</dbReference>
<proteinExistence type="inferred from homology"/>
<keyword evidence="2 3" id="KW-0732">Signal</keyword>
<dbReference type="InterPro" id="IPR028082">
    <property type="entry name" value="Peripla_BP_I"/>
</dbReference>
<dbReference type="Gene3D" id="3.40.50.2300">
    <property type="match status" value="2"/>
</dbReference>
<dbReference type="PANTHER" id="PTHR47151:SF2">
    <property type="entry name" value="AMINO ACID BINDING PROTEIN"/>
    <property type="match status" value="1"/>
</dbReference>
<dbReference type="SUPFAM" id="SSF53822">
    <property type="entry name" value="Periplasmic binding protein-like I"/>
    <property type="match status" value="1"/>
</dbReference>
<feature type="chain" id="PRO_5023015871" evidence="3">
    <location>
        <begin position="22"/>
        <end position="376"/>
    </location>
</feature>
<evidence type="ECO:0000259" key="4">
    <source>
        <dbReference type="Pfam" id="PF13458"/>
    </source>
</evidence>
<reference evidence="5 6" key="1">
    <citation type="submission" date="2019-08" db="EMBL/GenBank/DDBJ databases">
        <authorList>
            <person name="Peeters C."/>
        </authorList>
    </citation>
    <scope>NUCLEOTIDE SEQUENCE [LARGE SCALE GENOMIC DNA]</scope>
    <source>
        <strain evidence="5 6">LMG 31110</strain>
    </source>
</reference>
<dbReference type="Pfam" id="PF13458">
    <property type="entry name" value="Peripla_BP_6"/>
    <property type="match status" value="1"/>
</dbReference>
<dbReference type="CDD" id="cd06342">
    <property type="entry name" value="PBP1_ABC_LIVBP-like"/>
    <property type="match status" value="1"/>
</dbReference>
<evidence type="ECO:0000313" key="5">
    <source>
        <dbReference type="EMBL" id="VVE50738.1"/>
    </source>
</evidence>
<protein>
    <submittedName>
        <fullName evidence="5">Branched-chain amino acid ABC transporter substrate-binding protein</fullName>
    </submittedName>
</protein>
<gene>
    <name evidence="5" type="ORF">PCO31110_04731</name>
</gene>
<accession>A0A5E4YQV5</accession>